<comment type="caution">
    <text evidence="2">The sequence shown here is derived from an EMBL/GenBank/DDBJ whole genome shotgun (WGS) entry which is preliminary data.</text>
</comment>
<organism evidence="2 3">
    <name type="scientific">Flavivirga spongiicola</name>
    <dbReference type="NCBI Taxonomy" id="421621"/>
    <lineage>
        <taxon>Bacteria</taxon>
        <taxon>Pseudomonadati</taxon>
        <taxon>Bacteroidota</taxon>
        <taxon>Flavobacteriia</taxon>
        <taxon>Flavobacteriales</taxon>
        <taxon>Flavobacteriaceae</taxon>
        <taxon>Flavivirga</taxon>
    </lineage>
</organism>
<evidence type="ECO:0000256" key="1">
    <source>
        <dbReference type="SAM" id="Phobius"/>
    </source>
</evidence>
<keyword evidence="3" id="KW-1185">Reference proteome</keyword>
<protein>
    <recommendedName>
        <fullName evidence="4">DUF2721 domain-containing protein</fullName>
    </recommendedName>
</protein>
<evidence type="ECO:0000313" key="3">
    <source>
        <dbReference type="Proteomes" id="UP001337305"/>
    </source>
</evidence>
<keyword evidence="1" id="KW-1133">Transmembrane helix</keyword>
<dbReference type="EMBL" id="JAODOP010000004">
    <property type="protein sequence ID" value="MEF3833130.1"/>
    <property type="molecule type" value="Genomic_DNA"/>
</dbReference>
<name>A0ABU7XTK8_9FLAO</name>
<accession>A0ABU7XTK8</accession>
<feature type="transmembrane region" description="Helical" evidence="1">
    <location>
        <begin position="60"/>
        <end position="80"/>
    </location>
</feature>
<evidence type="ECO:0000313" key="2">
    <source>
        <dbReference type="EMBL" id="MEF3833130.1"/>
    </source>
</evidence>
<dbReference type="Proteomes" id="UP001337305">
    <property type="component" value="Unassembled WGS sequence"/>
</dbReference>
<evidence type="ECO:0008006" key="4">
    <source>
        <dbReference type="Google" id="ProtNLM"/>
    </source>
</evidence>
<dbReference type="RefSeq" id="WP_303305479.1">
    <property type="nucleotide sequence ID" value="NZ_JAODOP010000004.1"/>
</dbReference>
<proteinExistence type="predicted"/>
<keyword evidence="1" id="KW-0812">Transmembrane</keyword>
<sequence>MNWYLPIKIIPRLGMLILSTVTQMLNLSSEINNLMTRKCSVFQHEISKHKIKQLSLLTRTNSLLCLTTGSYVLSVIFWRIFESESIVSISNITLYTGIVFVFMAITLLITYAFKAVKIRKDRLANNQNLHS</sequence>
<feature type="transmembrane region" description="Helical" evidence="1">
    <location>
        <begin position="92"/>
        <end position="113"/>
    </location>
</feature>
<reference evidence="2 3" key="1">
    <citation type="submission" date="2022-09" db="EMBL/GenBank/DDBJ databases">
        <title>Genome sequencing of Flavivirga sp. MEBiC05379.</title>
        <authorList>
            <person name="Oh H.-M."/>
            <person name="Kwon K.K."/>
            <person name="Park M.J."/>
            <person name="Yang S.-H."/>
        </authorList>
    </citation>
    <scope>NUCLEOTIDE SEQUENCE [LARGE SCALE GENOMIC DNA]</scope>
    <source>
        <strain evidence="2 3">MEBiC05379</strain>
    </source>
</reference>
<gene>
    <name evidence="2" type="ORF">N1F79_08305</name>
</gene>
<keyword evidence="1" id="KW-0472">Membrane</keyword>